<accession>A0AAV9BDR7</accession>
<reference evidence="2" key="2">
    <citation type="submission" date="2023-06" db="EMBL/GenBank/DDBJ databases">
        <authorList>
            <person name="Ma L."/>
            <person name="Liu K.-W."/>
            <person name="Li Z."/>
            <person name="Hsiao Y.-Y."/>
            <person name="Qi Y."/>
            <person name="Fu T."/>
            <person name="Tang G."/>
            <person name="Zhang D."/>
            <person name="Sun W.-H."/>
            <person name="Liu D.-K."/>
            <person name="Li Y."/>
            <person name="Chen G.-Z."/>
            <person name="Liu X.-D."/>
            <person name="Liao X.-Y."/>
            <person name="Jiang Y.-T."/>
            <person name="Yu X."/>
            <person name="Hao Y."/>
            <person name="Huang J."/>
            <person name="Zhao X.-W."/>
            <person name="Ke S."/>
            <person name="Chen Y.-Y."/>
            <person name="Wu W.-L."/>
            <person name="Hsu J.-L."/>
            <person name="Lin Y.-F."/>
            <person name="Huang M.-D."/>
            <person name="Li C.-Y."/>
            <person name="Huang L."/>
            <person name="Wang Z.-W."/>
            <person name="Zhao X."/>
            <person name="Zhong W.-Y."/>
            <person name="Peng D.-H."/>
            <person name="Ahmad S."/>
            <person name="Lan S."/>
            <person name="Zhang J.-S."/>
            <person name="Tsai W.-C."/>
            <person name="Van De Peer Y."/>
            <person name="Liu Z.-J."/>
        </authorList>
    </citation>
    <scope>NUCLEOTIDE SEQUENCE</scope>
    <source>
        <strain evidence="2">SCP</strain>
        <tissue evidence="2">Leaves</tissue>
    </source>
</reference>
<dbReference type="EMBL" id="JAUJYN010000004">
    <property type="protein sequence ID" value="KAK1274610.1"/>
    <property type="molecule type" value="Genomic_DNA"/>
</dbReference>
<reference evidence="2" key="1">
    <citation type="journal article" date="2023" name="Nat. Commun.">
        <title>Diploid and tetraploid genomes of Acorus and the evolution of monocots.</title>
        <authorList>
            <person name="Ma L."/>
            <person name="Liu K.W."/>
            <person name="Li Z."/>
            <person name="Hsiao Y.Y."/>
            <person name="Qi Y."/>
            <person name="Fu T."/>
            <person name="Tang G.D."/>
            <person name="Zhang D."/>
            <person name="Sun W.H."/>
            <person name="Liu D.K."/>
            <person name="Li Y."/>
            <person name="Chen G.Z."/>
            <person name="Liu X.D."/>
            <person name="Liao X.Y."/>
            <person name="Jiang Y.T."/>
            <person name="Yu X."/>
            <person name="Hao Y."/>
            <person name="Huang J."/>
            <person name="Zhao X.W."/>
            <person name="Ke S."/>
            <person name="Chen Y.Y."/>
            <person name="Wu W.L."/>
            <person name="Hsu J.L."/>
            <person name="Lin Y.F."/>
            <person name="Huang M.D."/>
            <person name="Li C.Y."/>
            <person name="Huang L."/>
            <person name="Wang Z.W."/>
            <person name="Zhao X."/>
            <person name="Zhong W.Y."/>
            <person name="Peng D.H."/>
            <person name="Ahmad S."/>
            <person name="Lan S."/>
            <person name="Zhang J.S."/>
            <person name="Tsai W.C."/>
            <person name="Van de Peer Y."/>
            <person name="Liu Z.J."/>
        </authorList>
    </citation>
    <scope>NUCLEOTIDE SEQUENCE</scope>
    <source>
        <strain evidence="2">SCP</strain>
    </source>
</reference>
<name>A0AAV9BDR7_ACOGR</name>
<feature type="region of interest" description="Disordered" evidence="1">
    <location>
        <begin position="56"/>
        <end position="140"/>
    </location>
</feature>
<dbReference type="SUPFAM" id="SSF49363">
    <property type="entry name" value="Purple acid phosphatase, N-terminal domain"/>
    <property type="match status" value="1"/>
</dbReference>
<dbReference type="GO" id="GO:0003993">
    <property type="term" value="F:acid phosphatase activity"/>
    <property type="evidence" value="ECO:0007669"/>
    <property type="project" value="InterPro"/>
</dbReference>
<protein>
    <submittedName>
        <fullName evidence="2">Purple acid phosphatase 15</fullName>
    </submittedName>
</protein>
<proteinExistence type="predicted"/>
<dbReference type="GO" id="GO:0046872">
    <property type="term" value="F:metal ion binding"/>
    <property type="evidence" value="ECO:0007669"/>
    <property type="project" value="InterPro"/>
</dbReference>
<evidence type="ECO:0000313" key="3">
    <source>
        <dbReference type="Proteomes" id="UP001179952"/>
    </source>
</evidence>
<evidence type="ECO:0000313" key="2">
    <source>
        <dbReference type="EMBL" id="KAK1274610.1"/>
    </source>
</evidence>
<comment type="caution">
    <text evidence="2">The sequence shown here is derived from an EMBL/GenBank/DDBJ whole genome shotgun (WGS) entry which is preliminary data.</text>
</comment>
<keyword evidence="3" id="KW-1185">Reference proteome</keyword>
<sequence>MFRGHAVDLPAAYPQVRWIVGGFEPEQVSVSLSAECDSVWVSWVTVRAVISWTPEHDPFTSTRKTRASSSRDPPNPKSSTKTLPPIKTLSKSSIETQEKFKPKSSTKTQAKSKPKPSTMRNKKEQERSVMLGGEENKEEMRLGFKREEKRASFEKQAIWDPPPLDLIRLNSWFPTN</sequence>
<dbReference type="InterPro" id="IPR008963">
    <property type="entry name" value="Purple_acid_Pase-like_N"/>
</dbReference>
<evidence type="ECO:0000256" key="1">
    <source>
        <dbReference type="SAM" id="MobiDB-lite"/>
    </source>
</evidence>
<organism evidence="2 3">
    <name type="scientific">Acorus gramineus</name>
    <name type="common">Dwarf sweet flag</name>
    <dbReference type="NCBI Taxonomy" id="55184"/>
    <lineage>
        <taxon>Eukaryota</taxon>
        <taxon>Viridiplantae</taxon>
        <taxon>Streptophyta</taxon>
        <taxon>Embryophyta</taxon>
        <taxon>Tracheophyta</taxon>
        <taxon>Spermatophyta</taxon>
        <taxon>Magnoliopsida</taxon>
        <taxon>Liliopsida</taxon>
        <taxon>Acoraceae</taxon>
        <taxon>Acorus</taxon>
    </lineage>
</organism>
<dbReference type="Proteomes" id="UP001179952">
    <property type="component" value="Unassembled WGS sequence"/>
</dbReference>
<dbReference type="AlphaFoldDB" id="A0AAV9BDR7"/>
<gene>
    <name evidence="2" type="ORF">QJS04_geneDACA022192</name>
</gene>